<comment type="function">
    <text evidence="2 7">Catalyzes the epimerization of the C3' and C5'positions of dTDP-6-deoxy-D-xylo-4-hexulose, forming dTDP-6-deoxy-L-lyxo-4-hexulose.</text>
</comment>
<evidence type="ECO:0000256" key="6">
    <source>
        <dbReference type="PIRSR" id="PIRSR600888-3"/>
    </source>
</evidence>
<dbReference type="InterPro" id="IPR014710">
    <property type="entry name" value="RmlC-like_jellyroll"/>
</dbReference>
<dbReference type="OrthoDB" id="9800680at2"/>
<comment type="subunit">
    <text evidence="7">Homodimer.</text>
</comment>
<evidence type="ECO:0000313" key="9">
    <source>
        <dbReference type="EMBL" id="RMA40664.1"/>
    </source>
</evidence>
<dbReference type="EC" id="5.1.3.13" evidence="3 7"/>
<dbReference type="InterPro" id="IPR000888">
    <property type="entry name" value="RmlC-like"/>
</dbReference>
<keyword evidence="7 9" id="KW-0413">Isomerase</keyword>
<evidence type="ECO:0000313" key="10">
    <source>
        <dbReference type="Proteomes" id="UP000281343"/>
    </source>
</evidence>
<evidence type="ECO:0000256" key="1">
    <source>
        <dbReference type="ARBA" id="ARBA00001298"/>
    </source>
</evidence>
<keyword evidence="10" id="KW-1185">Reference proteome</keyword>
<dbReference type="Gene3D" id="2.60.120.10">
    <property type="entry name" value="Jelly Rolls"/>
    <property type="match status" value="1"/>
</dbReference>
<dbReference type="Pfam" id="PF00908">
    <property type="entry name" value="dTDP_sugar_isom"/>
    <property type="match status" value="1"/>
</dbReference>
<dbReference type="UniPathway" id="UPA00124"/>
<dbReference type="PANTHER" id="PTHR21047:SF2">
    <property type="entry name" value="THYMIDINE DIPHOSPHO-4-KETO-RHAMNOSE 3,5-EPIMERASE"/>
    <property type="match status" value="1"/>
</dbReference>
<comment type="similarity">
    <text evidence="7">Belongs to the dTDP-4-dehydrorhamnose 3,5-epimerase family.</text>
</comment>
<dbReference type="PANTHER" id="PTHR21047">
    <property type="entry name" value="DTDP-6-DEOXY-D-GLUCOSE-3,5 EPIMERASE"/>
    <property type="match status" value="1"/>
</dbReference>
<evidence type="ECO:0000256" key="2">
    <source>
        <dbReference type="ARBA" id="ARBA00001997"/>
    </source>
</evidence>
<protein>
    <recommendedName>
        <fullName evidence="4 7">dTDP-4-dehydrorhamnose 3,5-epimerase</fullName>
        <ecNumber evidence="3 7">5.1.3.13</ecNumber>
    </recommendedName>
    <alternativeName>
        <fullName evidence="7">Thymidine diphospho-4-keto-rhamnose 3,5-epimerase</fullName>
    </alternativeName>
</protein>
<feature type="region of interest" description="Disordered" evidence="8">
    <location>
        <begin position="159"/>
        <end position="182"/>
    </location>
</feature>
<proteinExistence type="inferred from homology"/>
<evidence type="ECO:0000256" key="4">
    <source>
        <dbReference type="ARBA" id="ARBA00019595"/>
    </source>
</evidence>
<evidence type="ECO:0000256" key="8">
    <source>
        <dbReference type="SAM" id="MobiDB-lite"/>
    </source>
</evidence>
<dbReference type="RefSeq" id="WP_121899598.1">
    <property type="nucleotide sequence ID" value="NZ_RCNT01000014.1"/>
</dbReference>
<dbReference type="GO" id="GO:0005829">
    <property type="term" value="C:cytosol"/>
    <property type="evidence" value="ECO:0007669"/>
    <property type="project" value="TreeGrafter"/>
</dbReference>
<evidence type="ECO:0000256" key="3">
    <source>
        <dbReference type="ARBA" id="ARBA00012098"/>
    </source>
</evidence>
<gene>
    <name evidence="9" type="primary">rfbC</name>
    <name evidence="9" type="ORF">D9R08_18450</name>
</gene>
<reference evidence="9 10" key="1">
    <citation type="submission" date="2018-10" db="EMBL/GenBank/DDBJ databases">
        <authorList>
            <person name="Jung H.S."/>
            <person name="Jeon C.O."/>
        </authorList>
    </citation>
    <scope>NUCLEOTIDE SEQUENCE [LARGE SCALE GENOMIC DNA]</scope>
    <source>
        <strain evidence="9 10">MA-7-27</strain>
    </source>
</reference>
<comment type="caution">
    <text evidence="9">The sequence shown here is derived from an EMBL/GenBank/DDBJ whole genome shotgun (WGS) entry which is preliminary data.</text>
</comment>
<dbReference type="SUPFAM" id="SSF51182">
    <property type="entry name" value="RmlC-like cupins"/>
    <property type="match status" value="1"/>
</dbReference>
<name>A0A3L9XVM6_9RHOB</name>
<organism evidence="9 10">
    <name type="scientific">Rhodophyticola porphyridii</name>
    <dbReference type="NCBI Taxonomy" id="1852017"/>
    <lineage>
        <taxon>Bacteria</taxon>
        <taxon>Pseudomonadati</taxon>
        <taxon>Pseudomonadota</taxon>
        <taxon>Alphaproteobacteria</taxon>
        <taxon>Rhodobacterales</taxon>
        <taxon>Roseobacteraceae</taxon>
        <taxon>Rhodophyticola</taxon>
    </lineage>
</organism>
<dbReference type="GO" id="GO:0000271">
    <property type="term" value="P:polysaccharide biosynthetic process"/>
    <property type="evidence" value="ECO:0007669"/>
    <property type="project" value="TreeGrafter"/>
</dbReference>
<dbReference type="Proteomes" id="UP000281343">
    <property type="component" value="Unassembled WGS sequence"/>
</dbReference>
<evidence type="ECO:0000256" key="7">
    <source>
        <dbReference type="RuleBase" id="RU364069"/>
    </source>
</evidence>
<dbReference type="GO" id="GO:0019305">
    <property type="term" value="P:dTDP-rhamnose biosynthetic process"/>
    <property type="evidence" value="ECO:0007669"/>
    <property type="project" value="UniProtKB-UniRule"/>
</dbReference>
<comment type="catalytic activity">
    <reaction evidence="1 7">
        <text>dTDP-4-dehydro-6-deoxy-alpha-D-glucose = dTDP-4-dehydro-beta-L-rhamnose</text>
        <dbReference type="Rhea" id="RHEA:16969"/>
        <dbReference type="ChEBI" id="CHEBI:57649"/>
        <dbReference type="ChEBI" id="CHEBI:62830"/>
        <dbReference type="EC" id="5.1.3.13"/>
    </reaction>
</comment>
<dbReference type="AlphaFoldDB" id="A0A3L9XVM6"/>
<dbReference type="GO" id="GO:0008830">
    <property type="term" value="F:dTDP-4-dehydrorhamnose 3,5-epimerase activity"/>
    <property type="evidence" value="ECO:0007669"/>
    <property type="project" value="UniProtKB-UniRule"/>
</dbReference>
<dbReference type="EMBL" id="RCNT01000014">
    <property type="protein sequence ID" value="RMA40664.1"/>
    <property type="molecule type" value="Genomic_DNA"/>
</dbReference>
<dbReference type="CDD" id="cd00438">
    <property type="entry name" value="cupin_RmlC"/>
    <property type="match status" value="1"/>
</dbReference>
<sequence length="182" mass="20116">MIFTELPLKGAFRVDPERIGDERGHFARMFCADEFAAHGLCTSWFQTNRSFTKKAGTTRGLHFQRPPAVEAKLIRCSRGAVFDVIVDLRAGSPKFGQWTALELSEANATAVYAPQGFAHGFQTLTDSVEMSYMHSARYSPDHEGGVLLDDPELGISWPMKPSNQSARDLAFPPLSSVEPIKP</sequence>
<feature type="active site" description="Proton donor" evidence="5">
    <location>
        <position position="132"/>
    </location>
</feature>
<feature type="site" description="Participates in a stacking interaction with the thymidine ring of dTDP-4-oxo-6-deoxyglucose" evidence="6">
    <location>
        <position position="138"/>
    </location>
</feature>
<accession>A0A3L9XVM6</accession>
<comment type="pathway">
    <text evidence="7">Carbohydrate biosynthesis; dTDP-L-rhamnose biosynthesis.</text>
</comment>
<dbReference type="InterPro" id="IPR011051">
    <property type="entry name" value="RmlC_Cupin_sf"/>
</dbReference>
<feature type="active site" description="Proton acceptor" evidence="5">
    <location>
        <position position="62"/>
    </location>
</feature>
<evidence type="ECO:0000256" key="5">
    <source>
        <dbReference type="PIRSR" id="PIRSR600888-1"/>
    </source>
</evidence>
<dbReference type="NCBIfam" id="TIGR01221">
    <property type="entry name" value="rmlC"/>
    <property type="match status" value="1"/>
</dbReference>